<evidence type="ECO:0000313" key="3">
    <source>
        <dbReference type="Proteomes" id="UP000282454"/>
    </source>
</evidence>
<keyword evidence="1" id="KW-0472">Membrane</keyword>
<keyword evidence="1" id="KW-0812">Transmembrane</keyword>
<protein>
    <submittedName>
        <fullName evidence="2">Uncharacterized protein</fullName>
    </submittedName>
</protein>
<sequence>MFTRSPTSGPVPRRGPYGCWHYRTVAIGAVLRNRNASLYRGAVVVSSFGSGAMLLIAGITGTVQLIMYAPNALTQALGAALVAVVDFRVALGVVGVLGLGAAGRAAWTVLGSRKGRSLVGGASS</sequence>
<evidence type="ECO:0000313" key="2">
    <source>
        <dbReference type="EMBL" id="RLK58326.1"/>
    </source>
</evidence>
<keyword evidence="3" id="KW-1185">Reference proteome</keyword>
<feature type="transmembrane region" description="Helical" evidence="1">
    <location>
        <begin position="87"/>
        <end position="107"/>
    </location>
</feature>
<accession>A0A421B215</accession>
<proteinExistence type="predicted"/>
<gene>
    <name evidence="2" type="ORF">CLV68_4424</name>
</gene>
<reference evidence="2 3" key="1">
    <citation type="submission" date="2018-10" db="EMBL/GenBank/DDBJ databases">
        <title>Genomic Encyclopedia of Archaeal and Bacterial Type Strains, Phase II (KMG-II): from individual species to whole genera.</title>
        <authorList>
            <person name="Goeker M."/>
        </authorList>
    </citation>
    <scope>NUCLEOTIDE SEQUENCE [LARGE SCALE GENOMIC DNA]</scope>
    <source>
        <strain evidence="2 3">DSM 45657</strain>
    </source>
</reference>
<dbReference type="AlphaFoldDB" id="A0A421B215"/>
<dbReference type="Proteomes" id="UP000282454">
    <property type="component" value="Unassembled WGS sequence"/>
</dbReference>
<comment type="caution">
    <text evidence="2">The sequence shown here is derived from an EMBL/GenBank/DDBJ whole genome shotgun (WGS) entry which is preliminary data.</text>
</comment>
<name>A0A421B215_9PSEU</name>
<evidence type="ECO:0000256" key="1">
    <source>
        <dbReference type="SAM" id="Phobius"/>
    </source>
</evidence>
<keyword evidence="1" id="KW-1133">Transmembrane helix</keyword>
<feature type="transmembrane region" description="Helical" evidence="1">
    <location>
        <begin position="42"/>
        <end position="67"/>
    </location>
</feature>
<organism evidence="2 3">
    <name type="scientific">Actinokineospora cianjurensis</name>
    <dbReference type="NCBI Taxonomy" id="585224"/>
    <lineage>
        <taxon>Bacteria</taxon>
        <taxon>Bacillati</taxon>
        <taxon>Actinomycetota</taxon>
        <taxon>Actinomycetes</taxon>
        <taxon>Pseudonocardiales</taxon>
        <taxon>Pseudonocardiaceae</taxon>
        <taxon>Actinokineospora</taxon>
    </lineage>
</organism>
<dbReference type="EMBL" id="RCDD01000003">
    <property type="protein sequence ID" value="RLK58326.1"/>
    <property type="molecule type" value="Genomic_DNA"/>
</dbReference>